<evidence type="ECO:0000256" key="1">
    <source>
        <dbReference type="SAM" id="MobiDB-lite"/>
    </source>
</evidence>
<comment type="caution">
    <text evidence="2">The sequence shown here is derived from an EMBL/GenBank/DDBJ whole genome shotgun (WGS) entry which is preliminary data.</text>
</comment>
<dbReference type="AlphaFoldDB" id="I5C096"/>
<feature type="region of interest" description="Disordered" evidence="1">
    <location>
        <begin position="54"/>
        <end position="144"/>
    </location>
</feature>
<feature type="compositionally biased region" description="Low complexity" evidence="1">
    <location>
        <begin position="90"/>
        <end position="103"/>
    </location>
</feature>
<accession>I5C096</accession>
<name>I5C096_9BACT</name>
<dbReference type="RefSeq" id="WP_009055999.1">
    <property type="nucleotide sequence ID" value="NZ_AJYA01000031.1"/>
</dbReference>
<feature type="compositionally biased region" description="Basic and acidic residues" evidence="1">
    <location>
        <begin position="106"/>
        <end position="118"/>
    </location>
</feature>
<dbReference type="EMBL" id="AJYA01000031">
    <property type="protein sequence ID" value="EIM75248.1"/>
    <property type="molecule type" value="Genomic_DNA"/>
</dbReference>
<evidence type="ECO:0000313" key="3">
    <source>
        <dbReference type="Proteomes" id="UP000005551"/>
    </source>
</evidence>
<evidence type="ECO:0000313" key="2">
    <source>
        <dbReference type="EMBL" id="EIM75248.1"/>
    </source>
</evidence>
<feature type="region of interest" description="Disordered" evidence="1">
    <location>
        <begin position="1"/>
        <end position="40"/>
    </location>
</feature>
<sequence>MGAAGGRTAYSTKKQQKEPPALSNGGRWAFDPAGWGDLDAGRTLWKGLLPQAEEGQALATRTAADEAGGQKALLPPPLIQPAPDSSEDPATQAQAAAAVPSAQDLKVAEREVAEKEPQRTASPSIRTEVVRPSQPLPVSAPKRTLPEQEMFRVDLNGSLVADSKAGNGLGGRMAETRSEKRSGFRLIEEEMDGDVRVLRIPGIGERIQQAIAQAEPRPRPLGLRSLQEAKNEFLEGLFEKNME</sequence>
<organism evidence="2 3">
    <name type="scientific">Nitritalea halalkaliphila LW7</name>
    <dbReference type="NCBI Taxonomy" id="1189621"/>
    <lineage>
        <taxon>Bacteria</taxon>
        <taxon>Pseudomonadati</taxon>
        <taxon>Bacteroidota</taxon>
        <taxon>Cytophagia</taxon>
        <taxon>Cytophagales</taxon>
        <taxon>Cyclobacteriaceae</taxon>
        <taxon>Nitritalea</taxon>
    </lineage>
</organism>
<gene>
    <name evidence="2" type="ORF">A3SI_14054</name>
</gene>
<dbReference type="Proteomes" id="UP000005551">
    <property type="component" value="Unassembled WGS sequence"/>
</dbReference>
<keyword evidence="3" id="KW-1185">Reference proteome</keyword>
<dbReference type="STRING" id="1189621.A3SI_14054"/>
<proteinExistence type="predicted"/>
<protein>
    <submittedName>
        <fullName evidence="2">Uncharacterized protein</fullName>
    </submittedName>
</protein>
<reference evidence="2 3" key="1">
    <citation type="submission" date="2012-05" db="EMBL/GenBank/DDBJ databases">
        <title>Genome sequence of Nitritalea halalkaliphila LW7.</title>
        <authorList>
            <person name="Jangir P.K."/>
            <person name="Singh A."/>
            <person name="Shivaji S."/>
            <person name="Sharma R."/>
        </authorList>
    </citation>
    <scope>NUCLEOTIDE SEQUENCE [LARGE SCALE GENOMIC DNA]</scope>
    <source>
        <strain evidence="2 3">LW7</strain>
    </source>
</reference>